<protein>
    <recommendedName>
        <fullName evidence="7">Aspartate aminotransferase</fullName>
        <ecNumber evidence="7">2.6.1.1</ecNumber>
    </recommendedName>
</protein>
<evidence type="ECO:0000313" key="10">
    <source>
        <dbReference type="Proteomes" id="UP000042958"/>
    </source>
</evidence>
<dbReference type="EC" id="2.6.1.1" evidence="7"/>
<dbReference type="GO" id="GO:0006532">
    <property type="term" value="P:aspartate biosynthetic process"/>
    <property type="evidence" value="ECO:0007669"/>
    <property type="project" value="TreeGrafter"/>
</dbReference>
<evidence type="ECO:0000256" key="5">
    <source>
        <dbReference type="ARBA" id="ARBA00022679"/>
    </source>
</evidence>
<dbReference type="FunFam" id="3.40.640.10:FF:000066">
    <property type="entry name" value="Aspartate aminotransferase"/>
    <property type="match status" value="1"/>
</dbReference>
<dbReference type="GO" id="GO:0005829">
    <property type="term" value="C:cytosol"/>
    <property type="evidence" value="ECO:0007669"/>
    <property type="project" value="TreeGrafter"/>
</dbReference>
<evidence type="ECO:0000256" key="1">
    <source>
        <dbReference type="ARBA" id="ARBA00001933"/>
    </source>
</evidence>
<proteinExistence type="inferred from homology"/>
<keyword evidence="4 7" id="KW-0032">Aminotransferase</keyword>
<comment type="miscellaneous">
    <text evidence="7">In eukaryotes there are cytoplasmic, mitochondrial and chloroplastic isozymes.</text>
</comment>
<evidence type="ECO:0000313" key="9">
    <source>
        <dbReference type="EMBL" id="CEO59652.1"/>
    </source>
</evidence>
<comment type="similarity">
    <text evidence="2">Belongs to the class-I pyridoxal-phosphate-dependent aminotransferase family.</text>
</comment>
<sequence length="439" mass="49019">MPLFRPVIRLFSRRQPQYFRRMTTLTTTVSTSSASETRFHQARFIPPDAIFALTAEYLQDTHPQKVNLGQGTYRDGDGKPWVLPSVNKARETLSAQGLNHEYLPILGLQTFREATAEAVLGSELFAQQKSKLATCHSLSGTGALHLAGLLLRACQSPLPKIYIPEPTWSNHHQVFSSLGFPCESFKYYDHGTRDLDIESYYSTLKSAEPQSIVILHACAHNPTGCDPTKDQWRKIAQLMKNRQLFPLFDAAYLGFNSGDYDEDAFAIRYFVGEMAMETGICISFAKNMGLYGERVGCFMLATNTSEAAVNTQSMLEMLQRSEVSNPPAFGAKIASQVMGTKDLKEMWFADMVTMSGRIRSMRQTLYDHLLSFGAPGSWDHLIRQSGMFGFLGLSPAVVLKLKNEYHVYMAANSRISIAGLNPSNVEYVAHSITQCLKNS</sequence>
<accession>A0A0F7VJ14</accession>
<comment type="catalytic activity">
    <reaction evidence="7">
        <text>L-aspartate + 2-oxoglutarate = oxaloacetate + L-glutamate</text>
        <dbReference type="Rhea" id="RHEA:21824"/>
        <dbReference type="ChEBI" id="CHEBI:16452"/>
        <dbReference type="ChEBI" id="CHEBI:16810"/>
        <dbReference type="ChEBI" id="CHEBI:29985"/>
        <dbReference type="ChEBI" id="CHEBI:29991"/>
        <dbReference type="EC" id="2.6.1.1"/>
    </reaction>
</comment>
<comment type="cofactor">
    <cofactor evidence="1">
        <name>pyridoxal 5'-phosphate</name>
        <dbReference type="ChEBI" id="CHEBI:597326"/>
    </cofactor>
</comment>
<dbReference type="GO" id="GO:0004069">
    <property type="term" value="F:L-aspartate:2-oxoglutarate aminotransferase activity"/>
    <property type="evidence" value="ECO:0007669"/>
    <property type="project" value="UniProtKB-EC"/>
</dbReference>
<evidence type="ECO:0000256" key="6">
    <source>
        <dbReference type="ARBA" id="ARBA00022898"/>
    </source>
</evidence>
<dbReference type="AlphaFoldDB" id="A0A0F7VJ14"/>
<dbReference type="NCBIfam" id="NF006719">
    <property type="entry name" value="PRK09257.1"/>
    <property type="match status" value="1"/>
</dbReference>
<dbReference type="PANTHER" id="PTHR11879:SF55">
    <property type="entry name" value="GLUTAMATE OXALOACETATE TRANSAMINASE 1, ISOFORM B"/>
    <property type="match status" value="1"/>
</dbReference>
<dbReference type="SUPFAM" id="SSF53383">
    <property type="entry name" value="PLP-dependent transferases"/>
    <property type="match status" value="1"/>
</dbReference>
<reference evidence="10" key="1">
    <citation type="journal article" date="2015" name="Genome Announc.">
        <title>Draft genome sequence of the fungus Penicillium brasilianum MG11.</title>
        <authorList>
            <person name="Horn F."/>
            <person name="Linde J."/>
            <person name="Mattern D.J."/>
            <person name="Walther G."/>
            <person name="Guthke R."/>
            <person name="Brakhage A.A."/>
            <person name="Valiante V."/>
        </authorList>
    </citation>
    <scope>NUCLEOTIDE SEQUENCE [LARGE SCALE GENOMIC DNA]</scope>
    <source>
        <strain evidence="10">MG11</strain>
    </source>
</reference>
<dbReference type="EMBL" id="CDHK01000004">
    <property type="protein sequence ID" value="CEO59652.1"/>
    <property type="molecule type" value="Genomic_DNA"/>
</dbReference>
<name>A0A0F7VJ14_PENBI</name>
<evidence type="ECO:0000256" key="7">
    <source>
        <dbReference type="RuleBase" id="RU000480"/>
    </source>
</evidence>
<dbReference type="InterPro" id="IPR004838">
    <property type="entry name" value="NHTrfase_class1_PyrdxlP-BS"/>
</dbReference>
<dbReference type="PROSITE" id="PS00105">
    <property type="entry name" value="AA_TRANSFER_CLASS_1"/>
    <property type="match status" value="1"/>
</dbReference>
<dbReference type="Gene3D" id="3.40.640.10">
    <property type="entry name" value="Type I PLP-dependent aspartate aminotransferase-like (Major domain)"/>
    <property type="match status" value="1"/>
</dbReference>
<feature type="domain" description="Aminotransferase class I/classII large" evidence="8">
    <location>
        <begin position="64"/>
        <end position="432"/>
    </location>
</feature>
<dbReference type="GO" id="GO:0030170">
    <property type="term" value="F:pyridoxal phosphate binding"/>
    <property type="evidence" value="ECO:0007669"/>
    <property type="project" value="InterPro"/>
</dbReference>
<keyword evidence="6" id="KW-0663">Pyridoxal phosphate</keyword>
<evidence type="ECO:0000256" key="4">
    <source>
        <dbReference type="ARBA" id="ARBA00022576"/>
    </source>
</evidence>
<comment type="subunit">
    <text evidence="3 7">Homodimer.</text>
</comment>
<dbReference type="Proteomes" id="UP000042958">
    <property type="component" value="Unassembled WGS sequence"/>
</dbReference>
<dbReference type="CDD" id="cd00609">
    <property type="entry name" value="AAT_like"/>
    <property type="match status" value="1"/>
</dbReference>
<dbReference type="Gene3D" id="3.90.1150.10">
    <property type="entry name" value="Aspartate Aminotransferase, domain 1"/>
    <property type="match status" value="1"/>
</dbReference>
<dbReference type="OrthoDB" id="6752799at2759"/>
<evidence type="ECO:0000259" key="8">
    <source>
        <dbReference type="Pfam" id="PF00155"/>
    </source>
</evidence>
<dbReference type="Pfam" id="PF00155">
    <property type="entry name" value="Aminotran_1_2"/>
    <property type="match status" value="1"/>
</dbReference>
<dbReference type="PRINTS" id="PR00799">
    <property type="entry name" value="TRANSAMINASE"/>
</dbReference>
<keyword evidence="10" id="KW-1185">Reference proteome</keyword>
<dbReference type="STRING" id="104259.A0A0F7VJ14"/>
<evidence type="ECO:0000256" key="2">
    <source>
        <dbReference type="ARBA" id="ARBA00007441"/>
    </source>
</evidence>
<organism evidence="9 10">
    <name type="scientific">Penicillium brasilianum</name>
    <dbReference type="NCBI Taxonomy" id="104259"/>
    <lineage>
        <taxon>Eukaryota</taxon>
        <taxon>Fungi</taxon>
        <taxon>Dikarya</taxon>
        <taxon>Ascomycota</taxon>
        <taxon>Pezizomycotina</taxon>
        <taxon>Eurotiomycetes</taxon>
        <taxon>Eurotiomycetidae</taxon>
        <taxon>Eurotiales</taxon>
        <taxon>Aspergillaceae</taxon>
        <taxon>Penicillium</taxon>
    </lineage>
</organism>
<dbReference type="InterPro" id="IPR015421">
    <property type="entry name" value="PyrdxlP-dep_Trfase_major"/>
</dbReference>
<dbReference type="InterPro" id="IPR004839">
    <property type="entry name" value="Aminotransferase_I/II_large"/>
</dbReference>
<dbReference type="InterPro" id="IPR000796">
    <property type="entry name" value="Asp_trans"/>
</dbReference>
<dbReference type="InterPro" id="IPR015424">
    <property type="entry name" value="PyrdxlP-dep_Trfase"/>
</dbReference>
<keyword evidence="5 7" id="KW-0808">Transferase</keyword>
<gene>
    <name evidence="9" type="ORF">PMG11_04320</name>
</gene>
<evidence type="ECO:0000256" key="3">
    <source>
        <dbReference type="ARBA" id="ARBA00011738"/>
    </source>
</evidence>
<dbReference type="PANTHER" id="PTHR11879">
    <property type="entry name" value="ASPARTATE AMINOTRANSFERASE"/>
    <property type="match status" value="1"/>
</dbReference>
<dbReference type="InterPro" id="IPR015422">
    <property type="entry name" value="PyrdxlP-dep_Trfase_small"/>
</dbReference>